<dbReference type="AlphaFoldDB" id="A0A1H2EJL8"/>
<dbReference type="InterPro" id="IPR014756">
    <property type="entry name" value="Ig_E-set"/>
</dbReference>
<dbReference type="InterPro" id="IPR011043">
    <property type="entry name" value="Gal_Oxase/kelch_b-propeller"/>
</dbReference>
<dbReference type="RefSeq" id="WP_062557991.1">
    <property type="nucleotide sequence ID" value="NZ_CP013341.1"/>
</dbReference>
<evidence type="ECO:0000313" key="2">
    <source>
        <dbReference type="EMBL" id="SDT95372.1"/>
    </source>
</evidence>
<dbReference type="SUPFAM" id="SSF81296">
    <property type="entry name" value="E set domains"/>
    <property type="match status" value="1"/>
</dbReference>
<evidence type="ECO:0000313" key="3">
    <source>
        <dbReference type="Proteomes" id="UP000182882"/>
    </source>
</evidence>
<sequence length="523" mass="56443">MFKRSLSAQGIWHLKYLLPAILFLFLFLYGSNFHAVAAGSQAHLKGRFGPLHDWPVIPIAMMLMPDGRVIAYGTDTVGTQIGNLLYVIWDPSLGIGSNAFETLPNTTLTDIYCAGQAHLPDGRGLFFGGDAFLNTKRQYAHANVNVFDSSTDTLTHHPKNMTFKRWYATAVTLPNGEHVVMGGRNSRDFPGTPTIPATVATYSPTPEVRTTDGQWRVLSSATSNAAYGALGSTGVAWFYPRAWVNPQGKLFILGHDGSMYKLDTSGTGTLSKYKSTTLPGLNSLPSIMYAPGRILSVRDNRKASVVNINGSGEPVVTSGGTLAKKRQYSNATVLANGSVWINGGSSTGNDLAGAALDSELWNPSTKIWKATARAATPRLYHSTSLLLPNGSVITGGGGTPGPLTQLNGEIYYPPYLFKKDGSGQFSPRPVIVDAPTTMMSWNEQFSIEASENIFRITLVRIGATTHAFNNETRFFNLPTPQKGNRIVTVKTPASANVAPPGFYMLFVWNLDGTPSVAKIIQIG</sequence>
<evidence type="ECO:0000259" key="1">
    <source>
        <dbReference type="Pfam" id="PF09118"/>
    </source>
</evidence>
<dbReference type="Pfam" id="PF09118">
    <property type="entry name" value="GO-like_E_set"/>
    <property type="match status" value="1"/>
</dbReference>
<feature type="domain" description="Galactose oxidase-like Early set" evidence="1">
    <location>
        <begin position="428"/>
        <end position="522"/>
    </location>
</feature>
<dbReference type="KEGG" id="nur:ATY38_03025"/>
<dbReference type="SUPFAM" id="SSF50965">
    <property type="entry name" value="Galactose oxidase, central domain"/>
    <property type="match status" value="1"/>
</dbReference>
<dbReference type="InterPro" id="IPR037293">
    <property type="entry name" value="Gal_Oxidase_central_sf"/>
</dbReference>
<accession>A0A1H2EJL8</accession>
<dbReference type="PANTHER" id="PTHR32208:SF21">
    <property type="entry name" value="LOW QUALITY PROTEIN: ALDEHYDE OXIDASE GLOX-LIKE"/>
    <property type="match status" value="1"/>
</dbReference>
<dbReference type="PANTHER" id="PTHR32208">
    <property type="entry name" value="SECRETED PROTEIN-RELATED"/>
    <property type="match status" value="1"/>
</dbReference>
<proteinExistence type="predicted"/>
<gene>
    <name evidence="2" type="ORF">SAMN05216406_11343</name>
</gene>
<reference evidence="3" key="1">
    <citation type="submission" date="2016-10" db="EMBL/GenBank/DDBJ databases">
        <authorList>
            <person name="Varghese N."/>
            <person name="Submissions S."/>
        </authorList>
    </citation>
    <scope>NUCLEOTIDE SEQUENCE [LARGE SCALE GENOMIC DNA]</scope>
    <source>
        <strain evidence="3">Nm10</strain>
    </source>
</reference>
<dbReference type="Proteomes" id="UP000182882">
    <property type="component" value="Unassembled WGS sequence"/>
</dbReference>
<dbReference type="CDD" id="cd02851">
    <property type="entry name" value="E_set_GO_C"/>
    <property type="match status" value="1"/>
</dbReference>
<dbReference type="Gene3D" id="2.130.10.80">
    <property type="entry name" value="Galactose oxidase/kelch, beta-propeller"/>
    <property type="match status" value="1"/>
</dbReference>
<protein>
    <submittedName>
        <fullName evidence="2">Glyoxal oxidase N-terminus</fullName>
    </submittedName>
</protein>
<name>A0A1H2EJL8_9PROT</name>
<dbReference type="InterPro" id="IPR015202">
    <property type="entry name" value="GO-like_E_set"/>
</dbReference>
<dbReference type="EMBL" id="FNLN01000013">
    <property type="protein sequence ID" value="SDT95372.1"/>
    <property type="molecule type" value="Genomic_DNA"/>
</dbReference>
<organism evidence="2 3">
    <name type="scientific">Nitrosomonas ureae</name>
    <dbReference type="NCBI Taxonomy" id="44577"/>
    <lineage>
        <taxon>Bacteria</taxon>
        <taxon>Pseudomonadati</taxon>
        <taxon>Pseudomonadota</taxon>
        <taxon>Betaproteobacteria</taxon>
        <taxon>Nitrosomonadales</taxon>
        <taxon>Nitrosomonadaceae</taxon>
        <taxon>Nitrosomonas</taxon>
    </lineage>
</organism>
<keyword evidence="3" id="KW-1185">Reference proteome</keyword>
<dbReference type="InterPro" id="IPR013783">
    <property type="entry name" value="Ig-like_fold"/>
</dbReference>
<dbReference type="Gene3D" id="2.60.40.10">
    <property type="entry name" value="Immunoglobulins"/>
    <property type="match status" value="1"/>
</dbReference>